<evidence type="ECO:0000313" key="2">
    <source>
        <dbReference type="Proteomes" id="UP000828390"/>
    </source>
</evidence>
<dbReference type="Proteomes" id="UP000828390">
    <property type="component" value="Unassembled WGS sequence"/>
</dbReference>
<gene>
    <name evidence="1" type="ORF">DPMN_028038</name>
</gene>
<reference evidence="1" key="1">
    <citation type="journal article" date="2019" name="bioRxiv">
        <title>The Genome of the Zebra Mussel, Dreissena polymorpha: A Resource for Invasive Species Research.</title>
        <authorList>
            <person name="McCartney M.A."/>
            <person name="Auch B."/>
            <person name="Kono T."/>
            <person name="Mallez S."/>
            <person name="Zhang Y."/>
            <person name="Obille A."/>
            <person name="Becker A."/>
            <person name="Abrahante J.E."/>
            <person name="Garbe J."/>
            <person name="Badalamenti J.P."/>
            <person name="Herman A."/>
            <person name="Mangelson H."/>
            <person name="Liachko I."/>
            <person name="Sullivan S."/>
            <person name="Sone E.D."/>
            <person name="Koren S."/>
            <person name="Silverstein K.A.T."/>
            <person name="Beckman K.B."/>
            <person name="Gohl D.M."/>
        </authorList>
    </citation>
    <scope>NUCLEOTIDE SEQUENCE</scope>
    <source>
        <strain evidence="1">Duluth1</strain>
        <tissue evidence="1">Whole animal</tissue>
    </source>
</reference>
<organism evidence="1 2">
    <name type="scientific">Dreissena polymorpha</name>
    <name type="common">Zebra mussel</name>
    <name type="synonym">Mytilus polymorpha</name>
    <dbReference type="NCBI Taxonomy" id="45954"/>
    <lineage>
        <taxon>Eukaryota</taxon>
        <taxon>Metazoa</taxon>
        <taxon>Spiralia</taxon>
        <taxon>Lophotrochozoa</taxon>
        <taxon>Mollusca</taxon>
        <taxon>Bivalvia</taxon>
        <taxon>Autobranchia</taxon>
        <taxon>Heteroconchia</taxon>
        <taxon>Euheterodonta</taxon>
        <taxon>Imparidentia</taxon>
        <taxon>Neoheterodontei</taxon>
        <taxon>Myida</taxon>
        <taxon>Dreissenoidea</taxon>
        <taxon>Dreissenidae</taxon>
        <taxon>Dreissena</taxon>
    </lineage>
</organism>
<protein>
    <submittedName>
        <fullName evidence="1">Uncharacterized protein</fullName>
    </submittedName>
</protein>
<evidence type="ECO:0000313" key="1">
    <source>
        <dbReference type="EMBL" id="KAH3865004.1"/>
    </source>
</evidence>
<dbReference type="AlphaFoldDB" id="A0A9D4RE68"/>
<accession>A0A9D4RE68</accession>
<comment type="caution">
    <text evidence="1">The sequence shown here is derived from an EMBL/GenBank/DDBJ whole genome shotgun (WGS) entry which is preliminary data.</text>
</comment>
<feature type="non-terminal residue" evidence="1">
    <location>
        <position position="1"/>
    </location>
</feature>
<reference evidence="1" key="2">
    <citation type="submission" date="2020-11" db="EMBL/GenBank/DDBJ databases">
        <authorList>
            <person name="McCartney M.A."/>
            <person name="Auch B."/>
            <person name="Kono T."/>
            <person name="Mallez S."/>
            <person name="Becker A."/>
            <person name="Gohl D.M."/>
            <person name="Silverstein K.A.T."/>
            <person name="Koren S."/>
            <person name="Bechman K.B."/>
            <person name="Herman A."/>
            <person name="Abrahante J.E."/>
            <person name="Garbe J."/>
        </authorList>
    </citation>
    <scope>NUCLEOTIDE SEQUENCE</scope>
    <source>
        <strain evidence="1">Duluth1</strain>
        <tissue evidence="1">Whole animal</tissue>
    </source>
</reference>
<proteinExistence type="predicted"/>
<dbReference type="EMBL" id="JAIWYP010000002">
    <property type="protein sequence ID" value="KAH3865004.1"/>
    <property type="molecule type" value="Genomic_DNA"/>
</dbReference>
<name>A0A9D4RE68_DREPO</name>
<sequence length="110" mass="13150">MNIFQDKRIAFSDIQYNMKSQIAVLHWNENVDREFTSIWNPRTNRAPRQTKEKNYKAMRSKYRKNIWNLYMRSMFEKASGKREQVKFGARNQTTAEARSNSEVINLNILG</sequence>
<keyword evidence="2" id="KW-1185">Reference proteome</keyword>